<dbReference type="EMBL" id="AGCK01000343">
    <property type="protein sequence ID" value="EHM37195.1"/>
    <property type="molecule type" value="Genomic_DNA"/>
</dbReference>
<evidence type="ECO:0000256" key="2">
    <source>
        <dbReference type="ARBA" id="ARBA00023002"/>
    </source>
</evidence>
<dbReference type="SUPFAM" id="SSF54665">
    <property type="entry name" value="CO dehydrogenase molybdoprotein N-domain-like"/>
    <property type="match status" value="1"/>
</dbReference>
<reference evidence="4 5" key="1">
    <citation type="submission" date="2011-08" db="EMBL/GenBank/DDBJ databases">
        <authorList>
            <person name="Weinstock G."/>
            <person name="Sodergren E."/>
            <person name="Clifton S."/>
            <person name="Fulton L."/>
            <person name="Fulton B."/>
            <person name="Courtney L."/>
            <person name="Fronick C."/>
            <person name="Harrison M."/>
            <person name="Strong C."/>
            <person name="Farmer C."/>
            <person name="Delahaunty K."/>
            <person name="Markovic C."/>
            <person name="Hall O."/>
            <person name="Minx P."/>
            <person name="Tomlinson C."/>
            <person name="Mitreva M."/>
            <person name="Hou S."/>
            <person name="Chen J."/>
            <person name="Wollam A."/>
            <person name="Pepin K.H."/>
            <person name="Johnson M."/>
            <person name="Bhonagiri V."/>
            <person name="Zhang X."/>
            <person name="Suruliraj S."/>
            <person name="Warren W."/>
            <person name="Chinwalla A."/>
            <person name="Mardis E.R."/>
            <person name="Wilson R.K."/>
        </authorList>
    </citation>
    <scope>NUCLEOTIDE SEQUENCE [LARGE SCALE GENOMIC DNA]</scope>
    <source>
        <strain evidence="4 5">ATCC 29863</strain>
    </source>
</reference>
<sequence>MGKDRAFLFLPGAVYWRHKQKEVRFMEVGRSIPRVDAADKVTGRAKYTDDLCPRPVLEAKILHSTIANGWVKSMDISAAQALPGVVKVLTCFDVPDIQYPTPGHPWSVEKAHQDVSDRKLLNRRVRIYGDDIAAVVAEDEITARRALELIRVEYEEYPVVLEPEQAMAEGAPVLHEEHPDNILARMDLRTPMPESDFHSVEDVLACPAYYQFRGHYDTQQVQHCHIENPISYAWMEGGRIVVVTSTQIPHIVRRVIGQAMGIGWGSIRVIKPYIGGGFGNKQEVLYEPLNAWLTTQVGGRCVRLDVSREETFQNTRSRHPISFDVAAAVDGDMRLMARSCTAVSNQGGYASHGHSIVANAVTGFRQLYLDRIGHHSTAYTVYTNRPAPGAMRGYGIPQCNFAVECMMDDIAREKGWDPKAFRLANLMPLGYVDPFNGITCHSTGLAECIEKGAYFIGWAELREKYQNQSGPVRRGVGMACFSYKTGVYPISLETASARLVLNQDGTVQLHLGATEIGQGGDTVFSQMAAQAIGIPTEDVHIVSFQDTDTAPFDTGAYASRQTYVTGKAIKKVGEEFREKLLAYAAELFPDASGLDIRERQVVDGAGEALISLADLAMNAFYSLEHSVHITAEDTNHCKENTFAFGCCFAEVEVDIPVGKVRVLRIVNVHDSGKLINPALAEAQVHGGMSMGIGYALTEEMKFDPKTGRLLNGNLLDYKMPTSMDHPDLTALFVETDDPSGPFGNKALGEPPTIPVAPAIRNAVLQATGVAVNTLPLSPQKLVEEFTRGGLI</sequence>
<dbReference type="NCBIfam" id="NF007426">
    <property type="entry name" value="PRK09970.1"/>
    <property type="match status" value="1"/>
</dbReference>
<dbReference type="GO" id="GO:0002197">
    <property type="term" value="C:xanthine dehydrogenase complex"/>
    <property type="evidence" value="ECO:0007669"/>
    <property type="project" value="InterPro"/>
</dbReference>
<comment type="caution">
    <text evidence="4">The sequence shown here is derived from an EMBL/GenBank/DDBJ whole genome shotgun (WGS) entry which is preliminary data.</text>
</comment>
<dbReference type="InterPro" id="IPR008274">
    <property type="entry name" value="AldOxase/xan_DH_MoCoBD1"/>
</dbReference>
<dbReference type="Proteomes" id="UP000004459">
    <property type="component" value="Unassembled WGS sequence"/>
</dbReference>
<evidence type="ECO:0000313" key="4">
    <source>
        <dbReference type="EMBL" id="EHM37195.1"/>
    </source>
</evidence>
<evidence type="ECO:0000313" key="5">
    <source>
        <dbReference type="Proteomes" id="UP000004459"/>
    </source>
</evidence>
<dbReference type="NCBIfam" id="NF043082">
    <property type="entry name" value="XdhA_XDHase"/>
    <property type="match status" value="1"/>
</dbReference>
<gene>
    <name evidence="4" type="ORF">HMPREF0372_04331</name>
</gene>
<protein>
    <submittedName>
        <fullName evidence="4">Aldehyde oxidase and xanthine dehydrogenase, molybdopterin binding domain protein</fullName>
    </submittedName>
</protein>
<dbReference type="GO" id="GO:0004854">
    <property type="term" value="F:xanthine dehydrogenase activity"/>
    <property type="evidence" value="ECO:0007669"/>
    <property type="project" value="InterPro"/>
</dbReference>
<dbReference type="GO" id="GO:0005506">
    <property type="term" value="F:iron ion binding"/>
    <property type="evidence" value="ECO:0007669"/>
    <property type="project" value="InterPro"/>
</dbReference>
<accession>G9YXR3</accession>
<dbReference type="HOGENOM" id="CLU_001681_2_2_9"/>
<organism evidence="4 5">
    <name type="scientific">Flavonifractor plautii ATCC 29863</name>
    <dbReference type="NCBI Taxonomy" id="411475"/>
    <lineage>
        <taxon>Bacteria</taxon>
        <taxon>Bacillati</taxon>
        <taxon>Bacillota</taxon>
        <taxon>Clostridia</taxon>
        <taxon>Eubacteriales</taxon>
        <taxon>Oscillospiraceae</taxon>
        <taxon>Flavonifractor</taxon>
    </lineage>
</organism>
<keyword evidence="1" id="KW-0500">Molybdenum</keyword>
<dbReference type="InterPro" id="IPR037165">
    <property type="entry name" value="AldOxase/xan_DH_Mopterin-bd_sf"/>
</dbReference>
<evidence type="ECO:0000256" key="1">
    <source>
        <dbReference type="ARBA" id="ARBA00022505"/>
    </source>
</evidence>
<name>G9YXR3_FLAPL</name>
<dbReference type="InterPro" id="IPR016208">
    <property type="entry name" value="Ald_Oxase/xanthine_DH-like"/>
</dbReference>
<keyword evidence="2" id="KW-0560">Oxidoreductase</keyword>
<dbReference type="Pfam" id="PF01315">
    <property type="entry name" value="Ald_Xan_dh_C"/>
    <property type="match status" value="1"/>
</dbReference>
<dbReference type="Gene3D" id="3.30.365.10">
    <property type="entry name" value="Aldehyde oxidase/xanthine dehydrogenase, molybdopterin binding domain"/>
    <property type="match status" value="4"/>
</dbReference>
<dbReference type="PATRIC" id="fig|411475.3.peg.3758"/>
<evidence type="ECO:0000259" key="3">
    <source>
        <dbReference type="SMART" id="SM01008"/>
    </source>
</evidence>
<dbReference type="PANTHER" id="PTHR11908:SF132">
    <property type="entry name" value="ALDEHYDE OXIDASE 1-RELATED"/>
    <property type="match status" value="1"/>
</dbReference>
<dbReference type="STRING" id="292800.A4U99_00260"/>
<proteinExistence type="predicted"/>
<dbReference type="Pfam" id="PF20256">
    <property type="entry name" value="MoCoBD_2"/>
    <property type="match status" value="1"/>
</dbReference>
<dbReference type="PANTHER" id="PTHR11908">
    <property type="entry name" value="XANTHINE DEHYDROGENASE"/>
    <property type="match status" value="1"/>
</dbReference>
<dbReference type="Gene3D" id="3.90.1170.50">
    <property type="entry name" value="Aldehyde oxidase/xanthine dehydrogenase, a/b hammerhead"/>
    <property type="match status" value="1"/>
</dbReference>
<dbReference type="InterPro" id="IPR050028">
    <property type="entry name" value="XdhA_XDHase"/>
</dbReference>
<dbReference type="SUPFAM" id="SSF56003">
    <property type="entry name" value="Molybdenum cofactor-binding domain"/>
    <property type="match status" value="1"/>
</dbReference>
<dbReference type="InterPro" id="IPR046867">
    <property type="entry name" value="AldOxase/xan_DH_MoCoBD2"/>
</dbReference>
<dbReference type="SMART" id="SM01008">
    <property type="entry name" value="Ald_Xan_dh_C"/>
    <property type="match status" value="1"/>
</dbReference>
<dbReference type="InterPro" id="IPR000674">
    <property type="entry name" value="Ald_Oxase/Xan_DH_a/b"/>
</dbReference>
<feature type="domain" description="Aldehyde oxidase/xanthine dehydrogenase a/b hammerhead" evidence="3">
    <location>
        <begin position="42"/>
        <end position="158"/>
    </location>
</feature>
<dbReference type="Pfam" id="PF02738">
    <property type="entry name" value="MoCoBD_1"/>
    <property type="match status" value="1"/>
</dbReference>
<dbReference type="AlphaFoldDB" id="G9YXR3"/>
<dbReference type="InterPro" id="IPR036856">
    <property type="entry name" value="Ald_Oxase/Xan_DH_a/b_sf"/>
</dbReference>